<dbReference type="Proteomes" id="UP000234275">
    <property type="component" value="Unassembled WGS sequence"/>
</dbReference>
<sequence length="283" mass="31731">MSPWKPEELNRLPRWFQAHKRLKNNQIEARFAKDFGRFRTHGAIMAAYYRARREHGKRRIGLKQRLQPGDSPPSTANEPARVAIPNRIDSFSPTSNSGPRPSASFLAPLRSLRSPGIWNGGTPEKQRTKLSHRTRHIKPVTPRDTTERALWDDCSFISASGTGVEQFDPASTAVLNPEQTTRDGRSSRGDLPSIQPTDTREGNKSNRDVQGVYDLTAPAVAPEARSPTRKRLGTDGPMSGSRWRKVRGGREGHDRWRLYRIGRNLVVAGGAKNGSLRSEKKVR</sequence>
<organism evidence="2 3">
    <name type="scientific">Aspergillus steynii IBT 23096</name>
    <dbReference type="NCBI Taxonomy" id="1392250"/>
    <lineage>
        <taxon>Eukaryota</taxon>
        <taxon>Fungi</taxon>
        <taxon>Dikarya</taxon>
        <taxon>Ascomycota</taxon>
        <taxon>Pezizomycotina</taxon>
        <taxon>Eurotiomycetes</taxon>
        <taxon>Eurotiomycetidae</taxon>
        <taxon>Eurotiales</taxon>
        <taxon>Aspergillaceae</taxon>
        <taxon>Aspergillus</taxon>
        <taxon>Aspergillus subgen. Circumdati</taxon>
    </lineage>
</organism>
<evidence type="ECO:0000313" key="3">
    <source>
        <dbReference type="Proteomes" id="UP000234275"/>
    </source>
</evidence>
<gene>
    <name evidence="2" type="ORF">P170DRAFT_437877</name>
</gene>
<dbReference type="STRING" id="1392250.A0A2I2G5N9"/>
<dbReference type="GeneID" id="36557163"/>
<dbReference type="OrthoDB" id="4509270at2759"/>
<dbReference type="VEuPathDB" id="FungiDB:P170DRAFT_437877"/>
<feature type="region of interest" description="Disordered" evidence="1">
    <location>
        <begin position="168"/>
        <end position="249"/>
    </location>
</feature>
<protein>
    <submittedName>
        <fullName evidence="2">Uncharacterized protein</fullName>
    </submittedName>
</protein>
<dbReference type="RefSeq" id="XP_024703486.1">
    <property type="nucleotide sequence ID" value="XM_024849464.1"/>
</dbReference>
<reference evidence="2 3" key="1">
    <citation type="submission" date="2016-12" db="EMBL/GenBank/DDBJ databases">
        <title>The genomes of Aspergillus section Nigri reveals drivers in fungal speciation.</title>
        <authorList>
            <consortium name="DOE Joint Genome Institute"/>
            <person name="Vesth T.C."/>
            <person name="Nybo J."/>
            <person name="Theobald S."/>
            <person name="Brandl J."/>
            <person name="Frisvad J.C."/>
            <person name="Nielsen K.F."/>
            <person name="Lyhne E.K."/>
            <person name="Kogle M.E."/>
            <person name="Kuo A."/>
            <person name="Riley R."/>
            <person name="Clum A."/>
            <person name="Nolan M."/>
            <person name="Lipzen A."/>
            <person name="Salamov A."/>
            <person name="Henrissat B."/>
            <person name="Wiebenga A."/>
            <person name="De Vries R.P."/>
            <person name="Grigoriev I.V."/>
            <person name="Mortensen U.H."/>
            <person name="Andersen M.R."/>
            <person name="Baker S.E."/>
        </authorList>
    </citation>
    <scope>NUCLEOTIDE SEQUENCE [LARGE SCALE GENOMIC DNA]</scope>
    <source>
        <strain evidence="2 3">IBT 23096</strain>
    </source>
</reference>
<feature type="region of interest" description="Disordered" evidence="1">
    <location>
        <begin position="58"/>
        <end position="81"/>
    </location>
</feature>
<evidence type="ECO:0000256" key="1">
    <source>
        <dbReference type="SAM" id="MobiDB-lite"/>
    </source>
</evidence>
<dbReference type="EMBL" id="MSFO01000005">
    <property type="protein sequence ID" value="PLB48184.1"/>
    <property type="molecule type" value="Genomic_DNA"/>
</dbReference>
<keyword evidence="3" id="KW-1185">Reference proteome</keyword>
<feature type="non-terminal residue" evidence="2">
    <location>
        <position position="1"/>
    </location>
</feature>
<name>A0A2I2G5N9_9EURO</name>
<dbReference type="AlphaFoldDB" id="A0A2I2G5N9"/>
<comment type="caution">
    <text evidence="2">The sequence shown here is derived from an EMBL/GenBank/DDBJ whole genome shotgun (WGS) entry which is preliminary data.</text>
</comment>
<proteinExistence type="predicted"/>
<feature type="compositionally biased region" description="Basic and acidic residues" evidence="1">
    <location>
        <begin position="198"/>
        <end position="207"/>
    </location>
</feature>
<evidence type="ECO:0000313" key="2">
    <source>
        <dbReference type="EMBL" id="PLB48184.1"/>
    </source>
</evidence>
<accession>A0A2I2G5N9</accession>